<feature type="transmembrane region" description="Helical" evidence="7">
    <location>
        <begin position="190"/>
        <end position="207"/>
    </location>
</feature>
<dbReference type="Gene3D" id="1.20.1740.10">
    <property type="entry name" value="Amino acid/polyamine transporter I"/>
    <property type="match status" value="2"/>
</dbReference>
<dbReference type="Pfam" id="PF13520">
    <property type="entry name" value="AA_permease_2"/>
    <property type="match status" value="1"/>
</dbReference>
<dbReference type="Pfam" id="PF13906">
    <property type="entry name" value="AA_permease_C"/>
    <property type="match status" value="1"/>
</dbReference>
<feature type="transmembrane region" description="Helical" evidence="7">
    <location>
        <begin position="85"/>
        <end position="108"/>
    </location>
</feature>
<dbReference type="OrthoDB" id="3900342at2759"/>
<feature type="transmembrane region" description="Helical" evidence="7">
    <location>
        <begin position="594"/>
        <end position="614"/>
    </location>
</feature>
<feature type="transmembrane region" description="Helical" evidence="7">
    <location>
        <begin position="653"/>
        <end position="674"/>
    </location>
</feature>
<dbReference type="RefSeq" id="XP_007464790.1">
    <property type="nucleotide sequence ID" value="XM_007464728.1"/>
</dbReference>
<proteinExistence type="predicted"/>
<feature type="transmembrane region" description="Helical" evidence="7">
    <location>
        <begin position="410"/>
        <end position="429"/>
    </location>
</feature>
<evidence type="ECO:0000313" key="10">
    <source>
        <dbReference type="RefSeq" id="XP_007464789.1"/>
    </source>
</evidence>
<feature type="transmembrane region" description="Helical" evidence="7">
    <location>
        <begin position="626"/>
        <end position="647"/>
    </location>
</feature>
<dbReference type="CTD" id="57709"/>
<dbReference type="Proteomes" id="UP000265300">
    <property type="component" value="Unplaced"/>
</dbReference>
<evidence type="ECO:0000256" key="4">
    <source>
        <dbReference type="ARBA" id="ARBA00022989"/>
    </source>
</evidence>
<dbReference type="GO" id="GO:0015171">
    <property type="term" value="F:amino acid transmembrane transporter activity"/>
    <property type="evidence" value="ECO:0007669"/>
    <property type="project" value="TreeGrafter"/>
</dbReference>
<evidence type="ECO:0000256" key="5">
    <source>
        <dbReference type="ARBA" id="ARBA00023136"/>
    </source>
</evidence>
<organism evidence="9 11">
    <name type="scientific">Lipotes vexillifer</name>
    <name type="common">Yangtze river dolphin</name>
    <dbReference type="NCBI Taxonomy" id="118797"/>
    <lineage>
        <taxon>Eukaryota</taxon>
        <taxon>Metazoa</taxon>
        <taxon>Chordata</taxon>
        <taxon>Craniata</taxon>
        <taxon>Vertebrata</taxon>
        <taxon>Euteleostomi</taxon>
        <taxon>Mammalia</taxon>
        <taxon>Eutheria</taxon>
        <taxon>Laurasiatheria</taxon>
        <taxon>Artiodactyla</taxon>
        <taxon>Whippomorpha</taxon>
        <taxon>Cetacea</taxon>
        <taxon>Odontoceti</taxon>
        <taxon>Lipotidae</taxon>
        <taxon>Lipotes</taxon>
    </lineage>
</organism>
<evidence type="ECO:0000259" key="8">
    <source>
        <dbReference type="Pfam" id="PF13906"/>
    </source>
</evidence>
<keyword evidence="2 7" id="KW-0812">Transmembrane</keyword>
<keyword evidence="4 7" id="KW-1133">Transmembrane helix</keyword>
<name>A0A340XZZ6_LIPVE</name>
<feature type="compositionally biased region" description="Polar residues" evidence="6">
    <location>
        <begin position="735"/>
        <end position="747"/>
    </location>
</feature>
<feature type="transmembrane region" description="Helical" evidence="7">
    <location>
        <begin position="120"/>
        <end position="137"/>
    </location>
</feature>
<reference evidence="10 11" key="1">
    <citation type="submission" date="2025-04" db="UniProtKB">
        <authorList>
            <consortium name="RefSeq"/>
        </authorList>
    </citation>
    <scope>IDENTIFICATION</scope>
</reference>
<evidence type="ECO:0000256" key="2">
    <source>
        <dbReference type="ARBA" id="ARBA00022692"/>
    </source>
</evidence>
<gene>
    <name evidence="10 11" type="primary">SLC7A14</name>
</gene>
<feature type="transmembrane region" description="Helical" evidence="7">
    <location>
        <begin position="58"/>
        <end position="79"/>
    </location>
</feature>
<feature type="transmembrane region" description="Helical" evidence="7">
    <location>
        <begin position="250"/>
        <end position="272"/>
    </location>
</feature>
<keyword evidence="3" id="KW-0813">Transport</keyword>
<evidence type="ECO:0000256" key="7">
    <source>
        <dbReference type="SAM" id="Phobius"/>
    </source>
</evidence>
<feature type="transmembrane region" description="Helical" evidence="7">
    <location>
        <begin position="563"/>
        <end position="588"/>
    </location>
</feature>
<dbReference type="PANTHER" id="PTHR43243:SF17">
    <property type="entry name" value="CATIONIC AMINO ACID TRANSPORTER-RELATED"/>
    <property type="match status" value="1"/>
</dbReference>
<dbReference type="FunFam" id="1.20.1740.10:FF:000010">
    <property type="entry name" value="probable cationic amino acid transporter"/>
    <property type="match status" value="1"/>
</dbReference>
<sequence>MSGFLASLDPRRVQWGAAWYAMHSRILRTKPVESMLEGTGATTAHGTKLAQVLTTVDLISLGVGSCVGTGMYVVSGLVAKEMAGPGVIVSFIIAAVASILSGVCYAEFGVRVPKTTGSAYTYSYVTVGEFVAFFIGWNLILEYLIGTAAGASALSSMFDSLANHTVSRRMADSVGTLNGLGKGKQSYPDLLALVIAVIVTIIVALGVKNSVGFNNVLNVLNLAVWVFIMIAGFFFINGKYWSEGQFLPHGWSGVLQGAATCFYAFIGFDIIATTGEEAKNPNTSIPYAITASLVICLTAYVSVSMILTLMVPYYTIDTESPLMEMFVARGFYAAKFIVAIGSVAGLTVSLLGSLFPMPRIIYAMAGDGLLFRFLAHVSSYTETPVVACIVSGFLAALLSLLVSLRDLIEMMSIGTLLAYTLVSVCVLLLRYQPESDIDGFVKFLSQEHTKKEGILADCEKEVGSPVSEGEEFSGPATNTCGAKNLPSLGDNEMLIGKSDKSTYNVNHPNYGTVDMTTGIEADETENVYLIKLKKLIGPRYYTMRIRLGLPGKMDRPTAATGHTVTICVLLLFILMFIFCSFIIFGSNYISEQSWWAILLVILMVLLISILVFVILQQPENPKKLPYMAPCLPFVPAFAMLVNIYLMLKLSTITWIRFAVWCFVGMLIYFGYGIWNSTLEISAREEALHQSTYQRYDVDDPFSVEEGFSYATEGESQENWGGPAEDKGFYYQQMSDAQANTQTSSKAMSKSKHKQNSEALIANDELDYSPE</sequence>
<feature type="transmembrane region" description="Helical" evidence="7">
    <location>
        <begin position="332"/>
        <end position="354"/>
    </location>
</feature>
<feature type="transmembrane region" description="Helical" evidence="7">
    <location>
        <begin position="385"/>
        <end position="404"/>
    </location>
</feature>
<feature type="transmembrane region" description="Helical" evidence="7">
    <location>
        <begin position="284"/>
        <end position="311"/>
    </location>
</feature>
<dbReference type="GO" id="GO:0005886">
    <property type="term" value="C:plasma membrane"/>
    <property type="evidence" value="ECO:0007669"/>
    <property type="project" value="TreeGrafter"/>
</dbReference>
<dbReference type="InterPro" id="IPR029485">
    <property type="entry name" value="CAT_C"/>
</dbReference>
<evidence type="ECO:0000256" key="6">
    <source>
        <dbReference type="SAM" id="MobiDB-lite"/>
    </source>
</evidence>
<feature type="region of interest" description="Disordered" evidence="6">
    <location>
        <begin position="735"/>
        <end position="770"/>
    </location>
</feature>
<dbReference type="GeneID" id="103087586"/>
<dbReference type="RefSeq" id="XP_007464789.1">
    <property type="nucleotide sequence ID" value="XM_007464727.1"/>
</dbReference>
<keyword evidence="9" id="KW-1185">Reference proteome</keyword>
<protein>
    <submittedName>
        <fullName evidence="10">Probable cationic amino acid transporter isoform X1</fullName>
    </submittedName>
    <submittedName>
        <fullName evidence="11">Probable cationic amino acid transporter isoform X2</fullName>
    </submittedName>
</protein>
<dbReference type="AlphaFoldDB" id="A0A340XZZ6"/>
<evidence type="ECO:0000313" key="9">
    <source>
        <dbReference type="Proteomes" id="UP000265300"/>
    </source>
</evidence>
<accession>A0A340XZZ6</accession>
<feature type="transmembrane region" description="Helical" evidence="7">
    <location>
        <begin position="219"/>
        <end position="238"/>
    </location>
</feature>
<feature type="domain" description="Cationic amino acid transporter C-terminal" evidence="8">
    <location>
        <begin position="626"/>
        <end position="676"/>
    </location>
</feature>
<dbReference type="InterPro" id="IPR002293">
    <property type="entry name" value="AA/rel_permease1"/>
</dbReference>
<dbReference type="STRING" id="118797.A0A340XZZ6"/>
<comment type="subcellular location">
    <subcellularLocation>
        <location evidence="1">Membrane</location>
        <topology evidence="1">Multi-pass membrane protein</topology>
    </subcellularLocation>
</comment>
<evidence type="ECO:0000313" key="11">
    <source>
        <dbReference type="RefSeq" id="XP_007464790.1"/>
    </source>
</evidence>
<keyword evidence="5 7" id="KW-0472">Membrane</keyword>
<dbReference type="KEGG" id="lve:103087586"/>
<dbReference type="PANTHER" id="PTHR43243">
    <property type="entry name" value="INNER MEMBRANE TRANSPORTER YGJI-RELATED"/>
    <property type="match status" value="1"/>
</dbReference>
<evidence type="ECO:0000256" key="3">
    <source>
        <dbReference type="ARBA" id="ARBA00022970"/>
    </source>
</evidence>
<evidence type="ECO:0000256" key="1">
    <source>
        <dbReference type="ARBA" id="ARBA00004141"/>
    </source>
</evidence>
<keyword evidence="3" id="KW-0029">Amino-acid transport</keyword>